<dbReference type="SUPFAM" id="SSF110997">
    <property type="entry name" value="Sporulation related repeat"/>
    <property type="match status" value="1"/>
</dbReference>
<dbReference type="EMBL" id="AQRC01000012">
    <property type="protein sequence ID" value="KFE34191.1"/>
    <property type="molecule type" value="Genomic_DNA"/>
</dbReference>
<keyword evidence="5" id="KW-1185">Reference proteome</keyword>
<dbReference type="Gene3D" id="3.30.70.1070">
    <property type="entry name" value="Sporulation related repeat"/>
    <property type="match status" value="1"/>
</dbReference>
<organism evidence="4 5">
    <name type="scientific">Thioclava atlantica</name>
    <dbReference type="NCBI Taxonomy" id="1317124"/>
    <lineage>
        <taxon>Bacteria</taxon>
        <taxon>Pseudomonadati</taxon>
        <taxon>Pseudomonadota</taxon>
        <taxon>Alphaproteobacteria</taxon>
        <taxon>Rhodobacterales</taxon>
        <taxon>Paracoccaceae</taxon>
        <taxon>Thioclava</taxon>
    </lineage>
</organism>
<protein>
    <submittedName>
        <fullName evidence="4">Sporulation related protein</fullName>
    </submittedName>
</protein>
<feature type="region of interest" description="Disordered" evidence="1">
    <location>
        <begin position="159"/>
        <end position="246"/>
    </location>
</feature>
<dbReference type="GO" id="GO:0042834">
    <property type="term" value="F:peptidoglycan binding"/>
    <property type="evidence" value="ECO:0007669"/>
    <property type="project" value="InterPro"/>
</dbReference>
<comment type="caution">
    <text evidence="4">The sequence shown here is derived from an EMBL/GenBank/DDBJ whole genome shotgun (WGS) entry which is preliminary data.</text>
</comment>
<dbReference type="AlphaFoldDB" id="A0A085TTZ4"/>
<evidence type="ECO:0000259" key="3">
    <source>
        <dbReference type="PROSITE" id="PS51724"/>
    </source>
</evidence>
<gene>
    <name evidence="4" type="ORF">DW2_14360</name>
</gene>
<evidence type="ECO:0000256" key="1">
    <source>
        <dbReference type="SAM" id="MobiDB-lite"/>
    </source>
</evidence>
<reference evidence="4 5" key="2">
    <citation type="journal article" date="2015" name="Antonie Van Leeuwenhoek">
        <title>Thioclava indica sp. nov., isolated from surface seawater of the Indian Ocean.</title>
        <authorList>
            <person name="Liu Y."/>
            <person name="Lai Q."/>
            <person name="Du J."/>
            <person name="Xu H."/>
            <person name="Jiang L."/>
            <person name="Shao Z."/>
        </authorList>
    </citation>
    <scope>NUCLEOTIDE SEQUENCE [LARGE SCALE GENOMIC DNA]</scope>
    <source>
        <strain evidence="4 5">13D2W-2</strain>
    </source>
</reference>
<name>A0A085TTZ4_9RHOB</name>
<dbReference type="InterPro" id="IPR007730">
    <property type="entry name" value="SPOR-like_dom"/>
</dbReference>
<dbReference type="InterPro" id="IPR036680">
    <property type="entry name" value="SPOR-like_sf"/>
</dbReference>
<evidence type="ECO:0000313" key="4">
    <source>
        <dbReference type="EMBL" id="KFE34191.1"/>
    </source>
</evidence>
<keyword evidence="2" id="KW-0732">Signal</keyword>
<feature type="chain" id="PRO_5001797631" evidence="2">
    <location>
        <begin position="27"/>
        <end position="324"/>
    </location>
</feature>
<dbReference type="PATRIC" id="fig|1317124.6.peg.2887"/>
<proteinExistence type="predicted"/>
<dbReference type="PROSITE" id="PS51724">
    <property type="entry name" value="SPOR"/>
    <property type="match status" value="1"/>
</dbReference>
<feature type="compositionally biased region" description="Low complexity" evidence="1">
    <location>
        <begin position="234"/>
        <end position="246"/>
    </location>
</feature>
<feature type="compositionally biased region" description="Pro residues" evidence="1">
    <location>
        <begin position="210"/>
        <end position="233"/>
    </location>
</feature>
<sequence length="324" mass="33443">MTRQDRTTRNRAMKIALVLGTGLALAGCQETTGNPFGFLKPKTETGDTAAARSESGTKLVERDVEAPQVFSVDEKGLWDGRPSLGGVWVAYPGVKDPERVIVRNKSNGKFVIGALFKRELDAPGPKLQVSSDAADALGMLAGAPTELSVIALRRETAPAETAQAEPLVSKPVIAQPETVEQSSLDAPGDTGGGAAKPASAAGDMSGMPTKPQPKPAKPAIGAPPAPGPAPAPPVAATTQTAAAPKAPAGRMYVQIGIFSSEANAKRAQSQMAKAGIIASIRKETSHSKTFWRVVAGPAPSKTDLKALETTIHGLGYPDAFPVSN</sequence>
<dbReference type="STRING" id="1317124.DW2_14360"/>
<evidence type="ECO:0000256" key="2">
    <source>
        <dbReference type="SAM" id="SignalP"/>
    </source>
</evidence>
<dbReference type="RefSeq" id="WP_051856086.1">
    <property type="nucleotide sequence ID" value="NZ_AQRC01000012.1"/>
</dbReference>
<dbReference type="OrthoDB" id="9766672at2"/>
<dbReference type="PROSITE" id="PS51257">
    <property type="entry name" value="PROKAR_LIPOPROTEIN"/>
    <property type="match status" value="1"/>
</dbReference>
<dbReference type="Proteomes" id="UP000028607">
    <property type="component" value="Unassembled WGS sequence"/>
</dbReference>
<reference evidence="5" key="1">
    <citation type="submission" date="2013-04" db="EMBL/GenBank/DDBJ databases">
        <title>Thioclava sp. 13D2W-2 Genome Sequencing.</title>
        <authorList>
            <person name="Lai Q."/>
            <person name="Li G."/>
            <person name="Shao Z."/>
        </authorList>
    </citation>
    <scope>NUCLEOTIDE SEQUENCE [LARGE SCALE GENOMIC DNA]</scope>
    <source>
        <strain evidence="5">13D2W-2</strain>
    </source>
</reference>
<dbReference type="Pfam" id="PF05036">
    <property type="entry name" value="SPOR"/>
    <property type="match status" value="1"/>
</dbReference>
<feature type="signal peptide" evidence="2">
    <location>
        <begin position="1"/>
        <end position="26"/>
    </location>
</feature>
<dbReference type="eggNOG" id="COG3087">
    <property type="taxonomic scope" value="Bacteria"/>
</dbReference>
<evidence type="ECO:0000313" key="5">
    <source>
        <dbReference type="Proteomes" id="UP000028607"/>
    </source>
</evidence>
<feature type="domain" description="SPOR" evidence="3">
    <location>
        <begin position="245"/>
        <end position="324"/>
    </location>
</feature>
<accession>A0A085TTZ4</accession>